<evidence type="ECO:0000256" key="6">
    <source>
        <dbReference type="ARBA" id="ARBA00023002"/>
    </source>
</evidence>
<dbReference type="RefSeq" id="WP_161153524.1">
    <property type="nucleotide sequence ID" value="NZ_WEKT01000003.1"/>
</dbReference>
<dbReference type="InterPro" id="IPR036249">
    <property type="entry name" value="Thioredoxin-like_sf"/>
</dbReference>
<comment type="subunit">
    <text evidence="2">Monomer.</text>
</comment>
<gene>
    <name evidence="15" type="ORF">F9817_02310</name>
</gene>
<keyword evidence="6 15" id="KW-0560">Oxidoreductase</keyword>
<comment type="catalytic activity">
    <reaction evidence="12">
        <text>a hydroperoxide + [thioredoxin]-dithiol = an alcohol + [thioredoxin]-disulfide + H2O</text>
        <dbReference type="Rhea" id="RHEA:62620"/>
        <dbReference type="Rhea" id="RHEA-COMP:10698"/>
        <dbReference type="Rhea" id="RHEA-COMP:10700"/>
        <dbReference type="ChEBI" id="CHEBI:15377"/>
        <dbReference type="ChEBI" id="CHEBI:29950"/>
        <dbReference type="ChEBI" id="CHEBI:30879"/>
        <dbReference type="ChEBI" id="CHEBI:35924"/>
        <dbReference type="ChEBI" id="CHEBI:50058"/>
        <dbReference type="EC" id="1.11.1.24"/>
    </reaction>
</comment>
<evidence type="ECO:0000256" key="4">
    <source>
        <dbReference type="ARBA" id="ARBA00022559"/>
    </source>
</evidence>
<keyword evidence="7" id="KW-1015">Disulfide bond</keyword>
<feature type="active site" description="Cysteine sulfenic acid (-SOH) intermediate; for peroxidase activity" evidence="13">
    <location>
        <position position="46"/>
    </location>
</feature>
<comment type="caution">
    <text evidence="15">The sequence shown here is derived from an EMBL/GenBank/DDBJ whole genome shotgun (WGS) entry which is preliminary data.</text>
</comment>
<dbReference type="Proteomes" id="UP000462621">
    <property type="component" value="Unassembled WGS sequence"/>
</dbReference>
<accession>A0A7X4LI18</accession>
<keyword evidence="4 15" id="KW-0575">Peroxidase</keyword>
<evidence type="ECO:0000256" key="2">
    <source>
        <dbReference type="ARBA" id="ARBA00011245"/>
    </source>
</evidence>
<keyword evidence="5" id="KW-0049">Antioxidant</keyword>
<sequence>MNTLQAGDKAPAFSLPDQDGNAISLSDFPGKKVLLYFYPKAMTPGCTVQAQGMRDVKAELDELNVVVLGVSIDPVKRLGKFIERDNLNFTLLSDEDHAVAEKFGVWGEKKFMGKVYDGLHRISFLINEQGEIEHVFNKFKTKTHHEVVLDYLNQGTK</sequence>
<protein>
    <recommendedName>
        <fullName evidence="3">thioredoxin-dependent peroxiredoxin</fullName>
        <ecNumber evidence="3">1.11.1.24</ecNumber>
    </recommendedName>
    <alternativeName>
        <fullName evidence="9">Thioredoxin peroxidase</fullName>
    </alternativeName>
    <alternativeName>
        <fullName evidence="11">Thioredoxin-dependent peroxiredoxin Bcp</fullName>
    </alternativeName>
</protein>
<organism evidence="15 16">
    <name type="scientific">Vibrio eleionomae</name>
    <dbReference type="NCBI Taxonomy" id="2653505"/>
    <lineage>
        <taxon>Bacteria</taxon>
        <taxon>Pseudomonadati</taxon>
        <taxon>Pseudomonadota</taxon>
        <taxon>Gammaproteobacteria</taxon>
        <taxon>Vibrionales</taxon>
        <taxon>Vibrionaceae</taxon>
        <taxon>Vibrio</taxon>
    </lineage>
</organism>
<evidence type="ECO:0000256" key="13">
    <source>
        <dbReference type="PIRSR" id="PIRSR000239-1"/>
    </source>
</evidence>
<dbReference type="InterPro" id="IPR013766">
    <property type="entry name" value="Thioredoxin_domain"/>
</dbReference>
<dbReference type="PANTHER" id="PTHR42801:SF4">
    <property type="entry name" value="AHPC_TSA FAMILY PROTEIN"/>
    <property type="match status" value="1"/>
</dbReference>
<dbReference type="Pfam" id="PF00578">
    <property type="entry name" value="AhpC-TSA"/>
    <property type="match status" value="1"/>
</dbReference>
<dbReference type="CDD" id="cd03017">
    <property type="entry name" value="PRX_BCP"/>
    <property type="match status" value="1"/>
</dbReference>
<evidence type="ECO:0000256" key="12">
    <source>
        <dbReference type="ARBA" id="ARBA00049091"/>
    </source>
</evidence>
<dbReference type="Gene3D" id="3.40.30.10">
    <property type="entry name" value="Glutaredoxin"/>
    <property type="match status" value="1"/>
</dbReference>
<evidence type="ECO:0000313" key="15">
    <source>
        <dbReference type="EMBL" id="MZI92037.1"/>
    </source>
</evidence>
<evidence type="ECO:0000256" key="5">
    <source>
        <dbReference type="ARBA" id="ARBA00022862"/>
    </source>
</evidence>
<evidence type="ECO:0000256" key="10">
    <source>
        <dbReference type="ARBA" id="ARBA00038489"/>
    </source>
</evidence>
<evidence type="ECO:0000256" key="8">
    <source>
        <dbReference type="ARBA" id="ARBA00023284"/>
    </source>
</evidence>
<comment type="function">
    <text evidence="1">Thiol-specific peroxidase that catalyzes the reduction of hydrogen peroxide and organic hydroperoxides to water and alcohols, respectively. Plays a role in cell protection against oxidative stress by detoxifying peroxides and as sensor of hydrogen peroxide-mediated signaling events.</text>
</comment>
<dbReference type="PIRSF" id="PIRSF000239">
    <property type="entry name" value="AHPC"/>
    <property type="match status" value="1"/>
</dbReference>
<evidence type="ECO:0000256" key="1">
    <source>
        <dbReference type="ARBA" id="ARBA00003330"/>
    </source>
</evidence>
<dbReference type="InterPro" id="IPR050924">
    <property type="entry name" value="Peroxiredoxin_BCP/PrxQ"/>
</dbReference>
<feature type="domain" description="Thioredoxin" evidence="14">
    <location>
        <begin position="4"/>
        <end position="157"/>
    </location>
</feature>
<dbReference type="EC" id="1.11.1.24" evidence="3"/>
<dbReference type="GO" id="GO:0008379">
    <property type="term" value="F:thioredoxin peroxidase activity"/>
    <property type="evidence" value="ECO:0007669"/>
    <property type="project" value="TreeGrafter"/>
</dbReference>
<dbReference type="GO" id="GO:0005737">
    <property type="term" value="C:cytoplasm"/>
    <property type="evidence" value="ECO:0007669"/>
    <property type="project" value="TreeGrafter"/>
</dbReference>
<reference evidence="15 16" key="1">
    <citation type="submission" date="2019-10" db="EMBL/GenBank/DDBJ databases">
        <title>Vibrio sp. nov. isolated from a shrimp pond.</title>
        <authorList>
            <person name="Gomez-Gil B."/>
            <person name="Enciso-Ibarra J."/>
            <person name="Enciso-Ibarra K."/>
            <person name="Bolan-Mejia C."/>
        </authorList>
    </citation>
    <scope>NUCLEOTIDE SEQUENCE [LARGE SCALE GENOMIC DNA]</scope>
    <source>
        <strain evidence="15 16">CAIM 722</strain>
    </source>
</reference>
<keyword evidence="16" id="KW-1185">Reference proteome</keyword>
<evidence type="ECO:0000256" key="9">
    <source>
        <dbReference type="ARBA" id="ARBA00032824"/>
    </source>
</evidence>
<dbReference type="NCBIfam" id="NF006960">
    <property type="entry name" value="PRK09437.1"/>
    <property type="match status" value="1"/>
</dbReference>
<dbReference type="SUPFAM" id="SSF52833">
    <property type="entry name" value="Thioredoxin-like"/>
    <property type="match status" value="1"/>
</dbReference>
<evidence type="ECO:0000256" key="11">
    <source>
        <dbReference type="ARBA" id="ARBA00042639"/>
    </source>
</evidence>
<dbReference type="PROSITE" id="PS51352">
    <property type="entry name" value="THIOREDOXIN_2"/>
    <property type="match status" value="1"/>
</dbReference>
<dbReference type="PANTHER" id="PTHR42801">
    <property type="entry name" value="THIOREDOXIN-DEPENDENT PEROXIDE REDUCTASE"/>
    <property type="match status" value="1"/>
</dbReference>
<dbReference type="InterPro" id="IPR024706">
    <property type="entry name" value="Peroxiredoxin_AhpC-typ"/>
</dbReference>
<evidence type="ECO:0000256" key="7">
    <source>
        <dbReference type="ARBA" id="ARBA00023157"/>
    </source>
</evidence>
<dbReference type="AlphaFoldDB" id="A0A7X4LI18"/>
<dbReference type="InterPro" id="IPR000866">
    <property type="entry name" value="AhpC/TSA"/>
</dbReference>
<evidence type="ECO:0000313" key="16">
    <source>
        <dbReference type="Proteomes" id="UP000462621"/>
    </source>
</evidence>
<proteinExistence type="inferred from homology"/>
<keyword evidence="8" id="KW-0676">Redox-active center</keyword>
<dbReference type="EMBL" id="WEKT01000003">
    <property type="protein sequence ID" value="MZI92037.1"/>
    <property type="molecule type" value="Genomic_DNA"/>
</dbReference>
<evidence type="ECO:0000256" key="3">
    <source>
        <dbReference type="ARBA" id="ARBA00013017"/>
    </source>
</evidence>
<dbReference type="GO" id="GO:0034599">
    <property type="term" value="P:cellular response to oxidative stress"/>
    <property type="evidence" value="ECO:0007669"/>
    <property type="project" value="TreeGrafter"/>
</dbReference>
<dbReference type="GO" id="GO:0045454">
    <property type="term" value="P:cell redox homeostasis"/>
    <property type="evidence" value="ECO:0007669"/>
    <property type="project" value="TreeGrafter"/>
</dbReference>
<evidence type="ECO:0000259" key="14">
    <source>
        <dbReference type="PROSITE" id="PS51352"/>
    </source>
</evidence>
<comment type="similarity">
    <text evidence="10">Belongs to the peroxiredoxin family. BCP/PrxQ subfamily.</text>
</comment>
<name>A0A7X4LI18_9VIBR</name>
<dbReference type="FunFam" id="3.40.30.10:FF:000007">
    <property type="entry name" value="Thioredoxin-dependent thiol peroxidase"/>
    <property type="match status" value="1"/>
</dbReference>